<dbReference type="InterPro" id="IPR001910">
    <property type="entry name" value="Inosine/uridine_hydrolase_dom"/>
</dbReference>
<dbReference type="InterPro" id="IPR023186">
    <property type="entry name" value="IUNH"/>
</dbReference>
<dbReference type="SUPFAM" id="SSF53590">
    <property type="entry name" value="Nucleoside hydrolase"/>
    <property type="match status" value="1"/>
</dbReference>
<feature type="domain" description="Inosine/uridine-preferring nucleoside hydrolase" evidence="3">
    <location>
        <begin position="3"/>
        <end position="292"/>
    </location>
</feature>
<dbReference type="Proteomes" id="UP000037425">
    <property type="component" value="Unassembled WGS sequence"/>
</dbReference>
<dbReference type="PATRIC" id="fig|106592.7.peg.6388"/>
<comment type="caution">
    <text evidence="4">The sequence shown here is derived from an EMBL/GenBank/DDBJ whole genome shotgun (WGS) entry which is preliminary data.</text>
</comment>
<dbReference type="PANTHER" id="PTHR12304:SF4">
    <property type="entry name" value="URIDINE NUCLEOSIDASE"/>
    <property type="match status" value="1"/>
</dbReference>
<evidence type="ECO:0000256" key="1">
    <source>
        <dbReference type="ARBA" id="ARBA00022801"/>
    </source>
</evidence>
<name>A0A0L8BXS7_ENSAD</name>
<evidence type="ECO:0000259" key="3">
    <source>
        <dbReference type="Pfam" id="PF01156"/>
    </source>
</evidence>
<dbReference type="GO" id="GO:0008477">
    <property type="term" value="F:purine nucleosidase activity"/>
    <property type="evidence" value="ECO:0007669"/>
    <property type="project" value="TreeGrafter"/>
</dbReference>
<dbReference type="Pfam" id="PF01156">
    <property type="entry name" value="IU_nuc_hydro"/>
    <property type="match status" value="1"/>
</dbReference>
<dbReference type="GO" id="GO:0005829">
    <property type="term" value="C:cytosol"/>
    <property type="evidence" value="ECO:0007669"/>
    <property type="project" value="TreeGrafter"/>
</dbReference>
<dbReference type="PANTHER" id="PTHR12304">
    <property type="entry name" value="INOSINE-URIDINE PREFERRING NUCLEOSIDE HYDROLASE"/>
    <property type="match status" value="1"/>
</dbReference>
<organism evidence="4 5">
    <name type="scientific">Ensifer adhaerens</name>
    <name type="common">Sinorhizobium morelense</name>
    <dbReference type="NCBI Taxonomy" id="106592"/>
    <lineage>
        <taxon>Bacteria</taxon>
        <taxon>Pseudomonadati</taxon>
        <taxon>Pseudomonadota</taxon>
        <taxon>Alphaproteobacteria</taxon>
        <taxon>Hyphomicrobiales</taxon>
        <taxon>Rhizobiaceae</taxon>
        <taxon>Sinorhizobium/Ensifer group</taxon>
        <taxon>Ensifer</taxon>
    </lineage>
</organism>
<keyword evidence="1 4" id="KW-0378">Hydrolase</keyword>
<dbReference type="GO" id="GO:0006152">
    <property type="term" value="P:purine nucleoside catabolic process"/>
    <property type="evidence" value="ECO:0007669"/>
    <property type="project" value="TreeGrafter"/>
</dbReference>
<evidence type="ECO:0000313" key="4">
    <source>
        <dbReference type="EMBL" id="KOF19516.1"/>
    </source>
</evidence>
<sequence length="307" mass="32338">MGIWIDTDMGFDDIAAVLVVLHANETIDGVSLVFGNTPLEQVKRNAASAAMAFGWTFPIHEGRALPVLGKLETAERILGETGMPTAGLTLPAAPALPVSDAFAALCRWLEETEEPRRILALGPLTNLAALCLARPDLAAKITDLTWMGGGVTSGNHTASAEFNAFADPEALAIVLAHELPLRMVDLDLCRKVFAYPDDIAPIRAAGGVNAALIADLLSGYVSIGTSRGRPGMAIYDPTAAVAFVNPGAVSFRNARIDAELAGTLTRGRTVVEIRESHAAFNAEYATDVHTEAARAQILGALMKEAAK</sequence>
<dbReference type="AlphaFoldDB" id="A0A0L8BXS7"/>
<accession>A0A0L8BXS7</accession>
<dbReference type="RefSeq" id="WP_053249078.1">
    <property type="nucleotide sequence ID" value="NZ_LGAP01000005.1"/>
</dbReference>
<protein>
    <submittedName>
        <fullName evidence="4">Nucleoside hydrolase</fullName>
    </submittedName>
</protein>
<dbReference type="Gene3D" id="3.90.245.10">
    <property type="entry name" value="Ribonucleoside hydrolase-like"/>
    <property type="match status" value="1"/>
</dbReference>
<reference evidence="5" key="1">
    <citation type="submission" date="2015-07" db="EMBL/GenBank/DDBJ databases">
        <title>Whole genome sequence of an Ensifer adhaerens strain isolated from a cave pool in the Wind Cave National Park.</title>
        <authorList>
            <person name="Eng W.W.H."/>
            <person name="Gan H.M."/>
            <person name="Barton H.A."/>
            <person name="Savka M.A."/>
        </authorList>
    </citation>
    <scope>NUCLEOTIDE SEQUENCE [LARGE SCALE GENOMIC DNA]</scope>
    <source>
        <strain evidence="5">SD006</strain>
    </source>
</reference>
<dbReference type="OrthoDB" id="9797882at2"/>
<keyword evidence="2" id="KW-0326">Glycosidase</keyword>
<dbReference type="EMBL" id="LGAP01000005">
    <property type="protein sequence ID" value="KOF19516.1"/>
    <property type="molecule type" value="Genomic_DNA"/>
</dbReference>
<proteinExistence type="predicted"/>
<evidence type="ECO:0000313" key="5">
    <source>
        <dbReference type="Proteomes" id="UP000037425"/>
    </source>
</evidence>
<dbReference type="InterPro" id="IPR036452">
    <property type="entry name" value="Ribo_hydro-like"/>
</dbReference>
<gene>
    <name evidence="4" type="ORF">AC244_12200</name>
</gene>
<evidence type="ECO:0000256" key="2">
    <source>
        <dbReference type="ARBA" id="ARBA00023295"/>
    </source>
</evidence>